<dbReference type="PANTHER" id="PTHR23504">
    <property type="entry name" value="MAJOR FACILITATOR SUPERFAMILY DOMAIN-CONTAINING PROTEIN 10"/>
    <property type="match status" value="1"/>
</dbReference>
<keyword evidence="4 6" id="KW-1133">Transmembrane helix</keyword>
<dbReference type="InterPro" id="IPR036259">
    <property type="entry name" value="MFS_trans_sf"/>
</dbReference>
<dbReference type="Gene3D" id="1.20.1250.20">
    <property type="entry name" value="MFS general substrate transporter like domains"/>
    <property type="match status" value="1"/>
</dbReference>
<evidence type="ECO:0000313" key="10">
    <source>
        <dbReference type="RefSeq" id="XP_065657421.1"/>
    </source>
</evidence>
<proteinExistence type="predicted"/>
<comment type="subcellular location">
    <subcellularLocation>
        <location evidence="1">Membrane</location>
        <topology evidence="1">Multi-pass membrane protein</topology>
    </subcellularLocation>
</comment>
<gene>
    <name evidence="9 10" type="primary">LOC136082344</name>
</gene>
<dbReference type="Pfam" id="PF07690">
    <property type="entry name" value="MFS_1"/>
    <property type="match status" value="1"/>
</dbReference>
<organism evidence="8 9">
    <name type="scientific">Hydra vulgaris</name>
    <name type="common">Hydra</name>
    <name type="synonym">Hydra attenuata</name>
    <dbReference type="NCBI Taxonomy" id="6087"/>
    <lineage>
        <taxon>Eukaryota</taxon>
        <taxon>Metazoa</taxon>
        <taxon>Cnidaria</taxon>
        <taxon>Hydrozoa</taxon>
        <taxon>Hydroidolina</taxon>
        <taxon>Anthoathecata</taxon>
        <taxon>Aplanulata</taxon>
        <taxon>Hydridae</taxon>
        <taxon>Hydra</taxon>
    </lineage>
</organism>
<evidence type="ECO:0000256" key="4">
    <source>
        <dbReference type="ARBA" id="ARBA00022989"/>
    </source>
</evidence>
<dbReference type="GeneID" id="136082344"/>
<dbReference type="RefSeq" id="XP_065657420.1">
    <property type="nucleotide sequence ID" value="XM_065801348.1"/>
</dbReference>
<dbReference type="SUPFAM" id="SSF103473">
    <property type="entry name" value="MFS general substrate transporter"/>
    <property type="match status" value="1"/>
</dbReference>
<dbReference type="Proteomes" id="UP001652625">
    <property type="component" value="Chromosome 07"/>
</dbReference>
<feature type="domain" description="Major facilitator superfamily (MFS) profile" evidence="7">
    <location>
        <begin position="1"/>
        <end position="389"/>
    </location>
</feature>
<keyword evidence="2" id="KW-0813">Transport</keyword>
<feature type="transmembrane region" description="Helical" evidence="6">
    <location>
        <begin position="6"/>
        <end position="28"/>
    </location>
</feature>
<keyword evidence="8" id="KW-1185">Reference proteome</keyword>
<keyword evidence="3 6" id="KW-0812">Transmembrane</keyword>
<evidence type="ECO:0000313" key="9">
    <source>
        <dbReference type="RefSeq" id="XP_065657420.1"/>
    </source>
</evidence>
<dbReference type="InterPro" id="IPR020846">
    <property type="entry name" value="MFS_dom"/>
</dbReference>
<evidence type="ECO:0000256" key="3">
    <source>
        <dbReference type="ARBA" id="ARBA00022692"/>
    </source>
</evidence>
<dbReference type="PROSITE" id="PS50850">
    <property type="entry name" value="MFS"/>
    <property type="match status" value="1"/>
</dbReference>
<evidence type="ECO:0000256" key="6">
    <source>
        <dbReference type="SAM" id="Phobius"/>
    </source>
</evidence>
<feature type="transmembrane region" description="Helical" evidence="6">
    <location>
        <begin position="322"/>
        <end position="344"/>
    </location>
</feature>
<feature type="transmembrane region" description="Helical" evidence="6">
    <location>
        <begin position="185"/>
        <end position="206"/>
    </location>
</feature>
<evidence type="ECO:0000256" key="2">
    <source>
        <dbReference type="ARBA" id="ARBA00022448"/>
    </source>
</evidence>
<keyword evidence="5 6" id="KW-0472">Membrane</keyword>
<evidence type="ECO:0000313" key="8">
    <source>
        <dbReference type="Proteomes" id="UP001652625"/>
    </source>
</evidence>
<feature type="transmembrane region" description="Helical" evidence="6">
    <location>
        <begin position="285"/>
        <end position="310"/>
    </location>
</feature>
<evidence type="ECO:0000256" key="5">
    <source>
        <dbReference type="ARBA" id="ARBA00023136"/>
    </source>
</evidence>
<protein>
    <submittedName>
        <fullName evidence="9 10">Uncharacterized protein LOC136082344</fullName>
    </submittedName>
</protein>
<dbReference type="RefSeq" id="XP_065657421.1">
    <property type="nucleotide sequence ID" value="XM_065801349.1"/>
</dbReference>
<feature type="transmembrane region" description="Helical" evidence="6">
    <location>
        <begin position="226"/>
        <end position="246"/>
    </location>
</feature>
<sequence length="403" mass="44944">MSRTFYWALVTRFLQGIFTGTAIVSIVIITHQTNDTNIALAFSILFGAYSLSIIAGPSFAGFLVFPAEQHPKSFKKDGFFGKYEVFLPNLIISLCMVVSTSLIVKYLPSCNRKQNVRPVDVVYNENSYLLGGNQYLNISYEENLVKDSISPEVTKLIPVKDNFFLRIKKRLVTLSFIQPLMNKSCFCAMLLHLLFCIVGVGLYDLLTIYFATSREFGGLAMSSSHIGLLLMLPSIIEIIASVTLLPKFLRRFGAKQSFICWVVLCGCLSTFIPAFFKISNNGLRWFSLVTCIVAIHIFVSGCFLTVNMFVVNSALPEYQGAIIGLGGSISSIGRSIGPALFGSAYSWSLSNIKSKHLSFPFDQYFAFFLFTAFCLLNAIFAFFFISKSLNKKIVDEKKNLLVV</sequence>
<feature type="transmembrane region" description="Helical" evidence="6">
    <location>
        <begin position="364"/>
        <end position="385"/>
    </location>
</feature>
<name>A0ABM4C764_HYDVU</name>
<evidence type="ECO:0000256" key="1">
    <source>
        <dbReference type="ARBA" id="ARBA00004141"/>
    </source>
</evidence>
<feature type="transmembrane region" description="Helical" evidence="6">
    <location>
        <begin position="258"/>
        <end position="279"/>
    </location>
</feature>
<feature type="transmembrane region" description="Helical" evidence="6">
    <location>
        <begin position="85"/>
        <end position="107"/>
    </location>
</feature>
<dbReference type="PANTHER" id="PTHR23504:SF15">
    <property type="entry name" value="MAJOR FACILITATOR SUPERFAMILY (MFS) PROFILE DOMAIN-CONTAINING PROTEIN"/>
    <property type="match status" value="1"/>
</dbReference>
<dbReference type="InterPro" id="IPR011701">
    <property type="entry name" value="MFS"/>
</dbReference>
<evidence type="ECO:0000259" key="7">
    <source>
        <dbReference type="PROSITE" id="PS50850"/>
    </source>
</evidence>
<feature type="transmembrane region" description="Helical" evidence="6">
    <location>
        <begin position="40"/>
        <end position="65"/>
    </location>
</feature>
<accession>A0ABM4C764</accession>
<reference evidence="9 10" key="1">
    <citation type="submission" date="2025-05" db="UniProtKB">
        <authorList>
            <consortium name="RefSeq"/>
        </authorList>
    </citation>
    <scope>IDENTIFICATION</scope>
</reference>